<keyword evidence="6" id="KW-0969">Cilium</keyword>
<evidence type="ECO:0000256" key="3">
    <source>
        <dbReference type="RuleBase" id="RU362073"/>
    </source>
</evidence>
<dbReference type="SUPFAM" id="SSF64518">
    <property type="entry name" value="Phase 1 flagellin"/>
    <property type="match status" value="1"/>
</dbReference>
<evidence type="ECO:0000256" key="1">
    <source>
        <dbReference type="ARBA" id="ARBA00005709"/>
    </source>
</evidence>
<feature type="domain" description="Flagellin N-terminal" evidence="4">
    <location>
        <begin position="25"/>
        <end position="138"/>
    </location>
</feature>
<keyword evidence="2 3" id="KW-0975">Bacterial flagellum</keyword>
<comment type="similarity">
    <text evidence="1 3">Belongs to the bacterial flagellin family.</text>
</comment>
<dbReference type="PANTHER" id="PTHR42792:SF2">
    <property type="entry name" value="FLAGELLIN"/>
    <property type="match status" value="1"/>
</dbReference>
<organism evidence="6 7">
    <name type="scientific">Eiseniibacteriota bacterium</name>
    <dbReference type="NCBI Taxonomy" id="2212470"/>
    <lineage>
        <taxon>Bacteria</taxon>
        <taxon>Candidatus Eiseniibacteriota</taxon>
    </lineage>
</organism>
<dbReference type="InterPro" id="IPR046358">
    <property type="entry name" value="Flagellin_C"/>
</dbReference>
<comment type="subcellular location">
    <subcellularLocation>
        <location evidence="3">Secreted</location>
    </subcellularLocation>
    <subcellularLocation>
        <location evidence="3">Bacterial flagellum</location>
    </subcellularLocation>
</comment>
<evidence type="ECO:0000256" key="2">
    <source>
        <dbReference type="ARBA" id="ARBA00023143"/>
    </source>
</evidence>
<dbReference type="GO" id="GO:0005576">
    <property type="term" value="C:extracellular region"/>
    <property type="evidence" value="ECO:0007669"/>
    <property type="project" value="UniProtKB-SubCell"/>
</dbReference>
<dbReference type="Gene3D" id="1.20.1330.10">
    <property type="entry name" value="f41 fragment of flagellin, N-terminal domain"/>
    <property type="match status" value="1"/>
</dbReference>
<proteinExistence type="inferred from homology"/>
<evidence type="ECO:0000313" key="7">
    <source>
        <dbReference type="Proteomes" id="UP000547674"/>
    </source>
</evidence>
<feature type="domain" description="Flagellin C-terminal" evidence="5">
    <location>
        <begin position="193"/>
        <end position="271"/>
    </location>
</feature>
<sequence length="271" mass="28397">MPSNDITLGAGVRQSLISQQQVSVLLARTTERLASGKRVNSPIDDAQAFFAAQDHRNRASDLAARKDAIGEAIQTVETADGAVEGITNLIEQAKGLLASARSTSDTAERASLATQYDSIRTQIDQLAGDSSYRGTNLLGSDDLTVEFNEDGSSDLTISGFDGSSSGLSIDAAAGSFATDTNIDDAETDLDGALTTLRTQSQSLSSNLGVITTREEFTTQLINSLQTGADNLTLSDPNEEGANMLALQTRQQLGVVALSLSSQAQSSVLSLF</sequence>
<dbReference type="GO" id="GO:0009288">
    <property type="term" value="C:bacterial-type flagellum"/>
    <property type="evidence" value="ECO:0007669"/>
    <property type="project" value="UniProtKB-SubCell"/>
</dbReference>
<protein>
    <recommendedName>
        <fullName evidence="3">Flagellin</fullName>
    </recommendedName>
</protein>
<dbReference type="Proteomes" id="UP000547674">
    <property type="component" value="Unassembled WGS sequence"/>
</dbReference>
<keyword evidence="3" id="KW-0964">Secreted</keyword>
<dbReference type="PANTHER" id="PTHR42792">
    <property type="entry name" value="FLAGELLIN"/>
    <property type="match status" value="1"/>
</dbReference>
<comment type="function">
    <text evidence="3">Flagellin is the subunit protein which polymerizes to form the filaments of bacterial flagella.</text>
</comment>
<accession>A0A7Y2E6W9</accession>
<comment type="caution">
    <text evidence="6">The sequence shown here is derived from an EMBL/GenBank/DDBJ whole genome shotgun (WGS) entry which is preliminary data.</text>
</comment>
<dbReference type="Pfam" id="PF00669">
    <property type="entry name" value="Flagellin_N"/>
    <property type="match status" value="1"/>
</dbReference>
<evidence type="ECO:0000259" key="4">
    <source>
        <dbReference type="Pfam" id="PF00669"/>
    </source>
</evidence>
<reference evidence="6 7" key="1">
    <citation type="submission" date="2020-03" db="EMBL/GenBank/DDBJ databases">
        <title>Metabolic flexibility allows generalist bacteria to become dominant in a frequently disturbed ecosystem.</title>
        <authorList>
            <person name="Chen Y.-J."/>
            <person name="Leung P.M."/>
            <person name="Bay S.K."/>
            <person name="Hugenholtz P."/>
            <person name="Kessler A.J."/>
            <person name="Shelley G."/>
            <person name="Waite D.W."/>
            <person name="Cook P.L."/>
            <person name="Greening C."/>
        </authorList>
    </citation>
    <scope>NUCLEOTIDE SEQUENCE [LARGE SCALE GENOMIC DNA]</scope>
    <source>
        <strain evidence="6">SS_bin_28</strain>
    </source>
</reference>
<dbReference type="InterPro" id="IPR001492">
    <property type="entry name" value="Flagellin"/>
</dbReference>
<keyword evidence="6" id="KW-0282">Flagellum</keyword>
<evidence type="ECO:0000313" key="6">
    <source>
        <dbReference type="EMBL" id="NNF06281.1"/>
    </source>
</evidence>
<name>A0A7Y2E6W9_UNCEI</name>
<keyword evidence="6" id="KW-0966">Cell projection</keyword>
<dbReference type="EMBL" id="JABDJR010000223">
    <property type="protein sequence ID" value="NNF06281.1"/>
    <property type="molecule type" value="Genomic_DNA"/>
</dbReference>
<gene>
    <name evidence="6" type="ORF">HKN21_05945</name>
</gene>
<dbReference type="InterPro" id="IPR001029">
    <property type="entry name" value="Flagellin_N"/>
</dbReference>
<dbReference type="GO" id="GO:0005198">
    <property type="term" value="F:structural molecule activity"/>
    <property type="evidence" value="ECO:0007669"/>
    <property type="project" value="UniProtKB-UniRule"/>
</dbReference>
<dbReference type="Pfam" id="PF00700">
    <property type="entry name" value="Flagellin_C"/>
    <property type="match status" value="1"/>
</dbReference>
<dbReference type="AlphaFoldDB" id="A0A7Y2E6W9"/>
<evidence type="ECO:0000259" key="5">
    <source>
        <dbReference type="Pfam" id="PF00700"/>
    </source>
</evidence>
<dbReference type="PRINTS" id="PR00207">
    <property type="entry name" value="FLAGELLIN"/>
</dbReference>